<evidence type="ECO:0000313" key="3">
    <source>
        <dbReference type="EMBL" id="ETO24138.1"/>
    </source>
</evidence>
<proteinExistence type="predicted"/>
<keyword evidence="2" id="KW-1133">Transmembrane helix</keyword>
<name>X6NE21_RETFI</name>
<evidence type="ECO:0000313" key="4">
    <source>
        <dbReference type="Proteomes" id="UP000023152"/>
    </source>
</evidence>
<protein>
    <submittedName>
        <fullName evidence="3">Uncharacterized protein</fullName>
    </submittedName>
</protein>
<keyword evidence="1" id="KW-0175">Coiled coil</keyword>
<dbReference type="AlphaFoldDB" id="X6NE21"/>
<dbReference type="Proteomes" id="UP000023152">
    <property type="component" value="Unassembled WGS sequence"/>
</dbReference>
<gene>
    <name evidence="3" type="ORF">RFI_13022</name>
</gene>
<keyword evidence="2" id="KW-0472">Membrane</keyword>
<keyword evidence="2" id="KW-0812">Transmembrane</keyword>
<evidence type="ECO:0000256" key="2">
    <source>
        <dbReference type="SAM" id="Phobius"/>
    </source>
</evidence>
<keyword evidence="4" id="KW-1185">Reference proteome</keyword>
<reference evidence="3 4" key="1">
    <citation type="journal article" date="2013" name="Curr. Biol.">
        <title>The Genome of the Foraminiferan Reticulomyxa filosa.</title>
        <authorList>
            <person name="Glockner G."/>
            <person name="Hulsmann N."/>
            <person name="Schleicher M."/>
            <person name="Noegel A.A."/>
            <person name="Eichinger L."/>
            <person name="Gallinger C."/>
            <person name="Pawlowski J."/>
            <person name="Sierra R."/>
            <person name="Euteneuer U."/>
            <person name="Pillet L."/>
            <person name="Moustafa A."/>
            <person name="Platzer M."/>
            <person name="Groth M."/>
            <person name="Szafranski K."/>
            <person name="Schliwa M."/>
        </authorList>
    </citation>
    <scope>NUCLEOTIDE SEQUENCE [LARGE SCALE GENOMIC DNA]</scope>
</reference>
<accession>X6NE21</accession>
<feature type="transmembrane region" description="Helical" evidence="2">
    <location>
        <begin position="21"/>
        <end position="46"/>
    </location>
</feature>
<feature type="coiled-coil region" evidence="1">
    <location>
        <begin position="54"/>
        <end position="107"/>
    </location>
</feature>
<sequence length="151" mass="17583">MIFYIISSEILLLYCSLRSDVYVINLLDLLFTLLCGLDVVISAIYITSCAYSLNSETDKQVKILTERIVEMQNDEFNAEDKNLKIWQEELRQAREMIETGLQILKQEQHYITLFGIKVDRNLIRVLYTFVAVLTYVEYSIVKDVVVGGKWI</sequence>
<dbReference type="EMBL" id="ASPP01009419">
    <property type="protein sequence ID" value="ETO24138.1"/>
    <property type="molecule type" value="Genomic_DNA"/>
</dbReference>
<evidence type="ECO:0000256" key="1">
    <source>
        <dbReference type="SAM" id="Coils"/>
    </source>
</evidence>
<organism evidence="3 4">
    <name type="scientific">Reticulomyxa filosa</name>
    <dbReference type="NCBI Taxonomy" id="46433"/>
    <lineage>
        <taxon>Eukaryota</taxon>
        <taxon>Sar</taxon>
        <taxon>Rhizaria</taxon>
        <taxon>Retaria</taxon>
        <taxon>Foraminifera</taxon>
        <taxon>Monothalamids</taxon>
        <taxon>Reticulomyxidae</taxon>
        <taxon>Reticulomyxa</taxon>
    </lineage>
</organism>
<comment type="caution">
    <text evidence="3">The sequence shown here is derived from an EMBL/GenBank/DDBJ whole genome shotgun (WGS) entry which is preliminary data.</text>
</comment>